<name>A0A3P8WB71_CYNSE</name>
<dbReference type="Proteomes" id="UP000265120">
    <property type="component" value="Unassembled WGS sequence"/>
</dbReference>
<sequence length="868" mass="96464">ARRPESRTMFCLSTWRSLLSGGLRLHPSACSALMYATRLYSSPAAGAGGGSARGAVKQGRRSLTMMEAPSLTPLTHPQHSAPPTSAYHLYQGRPFDAQRGAHFHYHGPLAPPHLPPHYQHQVHFHSYGGGKKAWNFIHEKMSYDTFFTMKRLIERSRKPDEVLRWVTQNPAKISYNHYPVALQKIGQLLQASPSLRPEREEAEAGGKVKVGVEQNVLEHQDFQTLCDAIINNCSKLDNFSIVNCLYAVASLGLSSDSQLVQVLEAECQSRLNQFNQKDVSMVFSSSMKLHPGVQHPLTEACLACLEKNLERERHPQTLFMLLSYYRLKWHSLKILRLVKHTLASISGVRDQEMALLDEMLATCAREASNKSLELIFSSHLFYQNRQEKFIGSLAEELPKKSDGISPYTMALIAKYIARHRLRETQLLDTIADFLVKKAEFLDSKVRGSWFSGMSYRPSNEQQFFSRLEEVLELKALSSPLATVNILMSLFQLGHFPGPVLHRVFSSTFISNVTNGPYALIVRRYLSLLDAAVGLENQNYTGPRLQNNHKVLMFDHALTADEVNRKYSYKGLVAEALRQLVGEENYKQDQVLAPGYYTDFLLWLDTSNRVLPIRPSSGDVVPSPAPADGTVAALTSEFRHFSPFAEDEPRRPCPVAETVGGAIEPLPFLPHHICSSTVPSGSSRPGANGAHLDYGQYYIPATQFYPGLAKEHSLESQDSSTLSSPPSEGLAPPPSSGTGPAAAPDSLFQFSIGKILGDEGHSGAQEVGGSDCALAGFYETVACGHTVMSQVTGLKPSCLARVVVSVNDKWHYCHNSDVLVGSRAMRDRHLRLLGYIVLQLPYQDLEKLNGIEEVKSYLQEKLMEVTMLR</sequence>
<dbReference type="InParanoid" id="A0A3P8WB71"/>
<feature type="compositionally biased region" description="Low complexity" evidence="3">
    <location>
        <begin position="715"/>
        <end position="727"/>
    </location>
</feature>
<dbReference type="PROSITE" id="PS51286">
    <property type="entry name" value="RAP"/>
    <property type="match status" value="1"/>
</dbReference>
<dbReference type="InterPro" id="IPR010622">
    <property type="entry name" value="FAST_Leu-rich"/>
</dbReference>
<feature type="region of interest" description="Disordered" evidence="3">
    <location>
        <begin position="711"/>
        <end position="741"/>
    </location>
</feature>
<reference evidence="5" key="2">
    <citation type="submission" date="2025-09" db="UniProtKB">
        <authorList>
            <consortium name="Ensembl"/>
        </authorList>
    </citation>
    <scope>IDENTIFICATION</scope>
</reference>
<feature type="domain" description="RAP" evidence="4">
    <location>
        <begin position="801"/>
        <end position="859"/>
    </location>
</feature>
<dbReference type="FunCoup" id="A0A3P8WB71">
    <property type="interactions" value="946"/>
</dbReference>
<dbReference type="Ensembl" id="ENSCSET00000023191.1">
    <property type="protein sequence ID" value="ENSCSEP00000022896.1"/>
    <property type="gene ID" value="ENSCSEG00000014579.1"/>
</dbReference>
<evidence type="ECO:0000256" key="2">
    <source>
        <dbReference type="ARBA" id="ARBA00023128"/>
    </source>
</evidence>
<dbReference type="GO" id="GO:0003723">
    <property type="term" value="F:RNA binding"/>
    <property type="evidence" value="ECO:0007669"/>
    <property type="project" value="TreeGrafter"/>
</dbReference>
<dbReference type="PANTHER" id="PTHR21228">
    <property type="entry name" value="FAST LEU-RICH DOMAIN-CONTAINING"/>
    <property type="match status" value="1"/>
</dbReference>
<evidence type="ECO:0000256" key="3">
    <source>
        <dbReference type="SAM" id="MobiDB-lite"/>
    </source>
</evidence>
<dbReference type="Pfam" id="PF08368">
    <property type="entry name" value="FAST_2"/>
    <property type="match status" value="1"/>
</dbReference>
<organism evidence="5 6">
    <name type="scientific">Cynoglossus semilaevis</name>
    <name type="common">Tongue sole</name>
    <dbReference type="NCBI Taxonomy" id="244447"/>
    <lineage>
        <taxon>Eukaryota</taxon>
        <taxon>Metazoa</taxon>
        <taxon>Chordata</taxon>
        <taxon>Craniata</taxon>
        <taxon>Vertebrata</taxon>
        <taxon>Euteleostomi</taxon>
        <taxon>Actinopterygii</taxon>
        <taxon>Neopterygii</taxon>
        <taxon>Teleostei</taxon>
        <taxon>Neoteleostei</taxon>
        <taxon>Acanthomorphata</taxon>
        <taxon>Carangaria</taxon>
        <taxon>Pleuronectiformes</taxon>
        <taxon>Pleuronectoidei</taxon>
        <taxon>Cynoglossidae</taxon>
        <taxon>Cynoglossinae</taxon>
        <taxon>Cynoglossus</taxon>
    </lineage>
</organism>
<evidence type="ECO:0000313" key="5">
    <source>
        <dbReference type="Ensembl" id="ENSCSEP00000022896.1"/>
    </source>
</evidence>
<accession>A0A3P8WB71</accession>
<dbReference type="GeneTree" id="ENSGT01030000234607"/>
<dbReference type="SMART" id="SM00952">
    <property type="entry name" value="RAP"/>
    <property type="match status" value="1"/>
</dbReference>
<evidence type="ECO:0000313" key="6">
    <source>
        <dbReference type="Proteomes" id="UP000265120"/>
    </source>
</evidence>
<dbReference type="GO" id="GO:0005759">
    <property type="term" value="C:mitochondrial matrix"/>
    <property type="evidence" value="ECO:0007669"/>
    <property type="project" value="TreeGrafter"/>
</dbReference>
<dbReference type="InterPro" id="IPR013579">
    <property type="entry name" value="FAST_2"/>
</dbReference>
<dbReference type="GO" id="GO:0044528">
    <property type="term" value="P:regulation of mitochondrial mRNA stability"/>
    <property type="evidence" value="ECO:0007669"/>
    <property type="project" value="InterPro"/>
</dbReference>
<dbReference type="InterPro" id="IPR050870">
    <property type="entry name" value="FAST_kinase"/>
</dbReference>
<keyword evidence="2" id="KW-0496">Mitochondrion</keyword>
<dbReference type="AlphaFoldDB" id="A0A3P8WB71"/>
<reference evidence="5" key="1">
    <citation type="submission" date="2025-08" db="UniProtKB">
        <authorList>
            <consortium name="Ensembl"/>
        </authorList>
    </citation>
    <scope>IDENTIFICATION</scope>
</reference>
<dbReference type="STRING" id="244447.ENSCSEP00000022896"/>
<dbReference type="PANTHER" id="PTHR21228:SF4">
    <property type="entry name" value="FAS-ACTIVATED SERINE_THREONINE KINASE"/>
    <property type="match status" value="1"/>
</dbReference>
<dbReference type="Pfam" id="PF08373">
    <property type="entry name" value="RAP"/>
    <property type="match status" value="1"/>
</dbReference>
<dbReference type="Pfam" id="PF06743">
    <property type="entry name" value="FAST_1"/>
    <property type="match status" value="1"/>
</dbReference>
<protein>
    <submittedName>
        <fullName evidence="5">Fas-activated serine/threonine kinase</fullName>
    </submittedName>
</protein>
<evidence type="ECO:0000259" key="4">
    <source>
        <dbReference type="PROSITE" id="PS51286"/>
    </source>
</evidence>
<keyword evidence="6" id="KW-1185">Reference proteome</keyword>
<dbReference type="InterPro" id="IPR013584">
    <property type="entry name" value="RAP"/>
</dbReference>
<evidence type="ECO:0000256" key="1">
    <source>
        <dbReference type="ARBA" id="ARBA00004173"/>
    </source>
</evidence>
<proteinExistence type="predicted"/>
<dbReference type="OMA" id="PSDYYCS"/>
<comment type="subcellular location">
    <subcellularLocation>
        <location evidence="1">Mitochondrion</location>
    </subcellularLocation>
</comment>
<dbReference type="GO" id="GO:0035770">
    <property type="term" value="C:ribonucleoprotein granule"/>
    <property type="evidence" value="ECO:0007669"/>
    <property type="project" value="TreeGrafter"/>
</dbReference>
<dbReference type="GO" id="GO:0000963">
    <property type="term" value="P:mitochondrial RNA processing"/>
    <property type="evidence" value="ECO:0007669"/>
    <property type="project" value="TreeGrafter"/>
</dbReference>